<organism evidence="1 2">
    <name type="scientific">Romanomermis culicivorax</name>
    <name type="common">Nematode worm</name>
    <dbReference type="NCBI Taxonomy" id="13658"/>
    <lineage>
        <taxon>Eukaryota</taxon>
        <taxon>Metazoa</taxon>
        <taxon>Ecdysozoa</taxon>
        <taxon>Nematoda</taxon>
        <taxon>Enoplea</taxon>
        <taxon>Dorylaimia</taxon>
        <taxon>Mermithida</taxon>
        <taxon>Mermithoidea</taxon>
        <taxon>Mermithidae</taxon>
        <taxon>Romanomermis</taxon>
    </lineage>
</organism>
<dbReference type="WBParaSite" id="nRc.2.0.1.t45401-RA">
    <property type="protein sequence ID" value="nRc.2.0.1.t45401-RA"/>
    <property type="gene ID" value="nRc.2.0.1.g45401"/>
</dbReference>
<evidence type="ECO:0000313" key="2">
    <source>
        <dbReference type="WBParaSite" id="nRc.2.0.1.t45401-RA"/>
    </source>
</evidence>
<dbReference type="AlphaFoldDB" id="A0A915L3T6"/>
<keyword evidence="1" id="KW-1185">Reference proteome</keyword>
<accession>A0A915L3T6</accession>
<evidence type="ECO:0000313" key="1">
    <source>
        <dbReference type="Proteomes" id="UP000887565"/>
    </source>
</evidence>
<protein>
    <submittedName>
        <fullName evidence="2">Uncharacterized protein</fullName>
    </submittedName>
</protein>
<proteinExistence type="predicted"/>
<dbReference type="Proteomes" id="UP000887565">
    <property type="component" value="Unplaced"/>
</dbReference>
<reference evidence="2" key="1">
    <citation type="submission" date="2022-11" db="UniProtKB">
        <authorList>
            <consortium name="WormBaseParasite"/>
        </authorList>
    </citation>
    <scope>IDENTIFICATION</scope>
</reference>
<name>A0A915L3T6_ROMCU</name>
<sequence length="174" mass="19487">MIPATNLECWYVSLFARPLNVLPPPIFLSPQCLGVALAAQHMPNFRGYTLVGFDMESIMAADMKNFQFTVPMPANSTASSCPRYVQLGLPNSMMFVFETFTATPKDWTPLFSLVDGEHTIVISFDGADNWAGIYVLLGTQFWTNHQKKNKDPVVKAIVLDAYHVIRNIDIFPPL</sequence>